<protein>
    <recommendedName>
        <fullName evidence="6">Cell division cycle protein 27 homolog</fullName>
    </recommendedName>
</protein>
<dbReference type="InterPro" id="IPR011990">
    <property type="entry name" value="TPR-like_helical_dom_sf"/>
</dbReference>
<dbReference type="PANTHER" id="PTHR12558">
    <property type="entry name" value="CELL DIVISION CYCLE 16,23,27"/>
    <property type="match status" value="1"/>
</dbReference>
<sequence>MKFPPKIPNRKTKSKTNKGGITQPNINDSLEITKLDSSIISEGKISTITPQIQAFNLQKAAAGLMSLLREMGKGYLALCSYNCKEAINILSHLPSHHYNTGWVLCQIGRAYFELSEYMQAERIFSEVRRIENYRVEGMEIYSTTLWHLQKDVALSVLSKDLTDMDKNSPEAWCAAGNCFSLQREHDIAIKFFQRAIQVDPNYAYAYTLLGHEFVLTEELDKALACFRNAIRVNPRHYNAWYGLGMIYYKQEKFSLAEMHFQKALDINPQSSVLLCHIGVVQHALKKSEKALDTLNKAIVIDPKNPLCKFHRASVLFANEKYKSALQELEELKQIVPKESLVYFLIGKVYKKLGQTHLALMNFSWAMDLDPKGANNQIKEAIDKRYLPDDEEPITQEEQIMGTDESQESSMTDADDTQLHAAESSSRMVFASARWNNKRHCL</sequence>
<dbReference type="AlphaFoldDB" id="A0A2K5F6T8"/>
<dbReference type="Pfam" id="PF13181">
    <property type="entry name" value="TPR_8"/>
    <property type="match status" value="3"/>
</dbReference>
<dbReference type="PANTHER" id="PTHR12558:SF13">
    <property type="entry name" value="CELL DIVISION CYCLE PROTEIN 27 HOMOLOG"/>
    <property type="match status" value="1"/>
</dbReference>
<organism evidence="9 10">
    <name type="scientific">Aotus nancymaae</name>
    <name type="common">Ma's night monkey</name>
    <dbReference type="NCBI Taxonomy" id="37293"/>
    <lineage>
        <taxon>Eukaryota</taxon>
        <taxon>Metazoa</taxon>
        <taxon>Chordata</taxon>
        <taxon>Craniata</taxon>
        <taxon>Vertebrata</taxon>
        <taxon>Euteleostomi</taxon>
        <taxon>Mammalia</taxon>
        <taxon>Eutheria</taxon>
        <taxon>Euarchontoglires</taxon>
        <taxon>Primates</taxon>
        <taxon>Haplorrhini</taxon>
        <taxon>Platyrrhini</taxon>
        <taxon>Aotidae</taxon>
        <taxon>Aotus</taxon>
    </lineage>
</organism>
<feature type="repeat" description="TPR" evidence="7">
    <location>
        <begin position="339"/>
        <end position="372"/>
    </location>
</feature>
<comment type="subcellular location">
    <subcellularLocation>
        <location evidence="1">Nucleus</location>
    </subcellularLocation>
</comment>
<dbReference type="GO" id="GO:0005680">
    <property type="term" value="C:anaphase-promoting complex"/>
    <property type="evidence" value="ECO:0007669"/>
    <property type="project" value="TreeGrafter"/>
</dbReference>
<dbReference type="GeneTree" id="ENSGT00950000182950"/>
<dbReference type="GO" id="GO:0051301">
    <property type="term" value="P:cell division"/>
    <property type="evidence" value="ECO:0007669"/>
    <property type="project" value="TreeGrafter"/>
</dbReference>
<feature type="repeat" description="TPR" evidence="7">
    <location>
        <begin position="169"/>
        <end position="202"/>
    </location>
</feature>
<dbReference type="SMART" id="SM00028">
    <property type="entry name" value="TPR"/>
    <property type="match status" value="7"/>
</dbReference>
<dbReference type="Proteomes" id="UP000233020">
    <property type="component" value="Unplaced"/>
</dbReference>
<evidence type="ECO:0000256" key="8">
    <source>
        <dbReference type="SAM" id="MobiDB-lite"/>
    </source>
</evidence>
<dbReference type="Pfam" id="PF00515">
    <property type="entry name" value="TPR_1"/>
    <property type="match status" value="2"/>
</dbReference>
<dbReference type="FunFam" id="1.25.40.10:FF:000051">
    <property type="entry name" value="Cell division cycle protein 27 isoform X3"/>
    <property type="match status" value="1"/>
</dbReference>
<dbReference type="FunFam" id="1.25.40.10:FF:000045">
    <property type="entry name" value="Cell division cycle protein 27 isoform X3"/>
    <property type="match status" value="1"/>
</dbReference>
<evidence type="ECO:0000313" key="9">
    <source>
        <dbReference type="Ensembl" id="ENSANAP00000041089.1"/>
    </source>
</evidence>
<keyword evidence="10" id="KW-1185">Reference proteome</keyword>
<reference evidence="9" key="1">
    <citation type="submission" date="2025-08" db="UniProtKB">
        <authorList>
            <consortium name="Ensembl"/>
        </authorList>
    </citation>
    <scope>IDENTIFICATION</scope>
</reference>
<dbReference type="GO" id="GO:0016567">
    <property type="term" value="P:protein ubiquitination"/>
    <property type="evidence" value="ECO:0007669"/>
    <property type="project" value="TreeGrafter"/>
</dbReference>
<keyword evidence="2" id="KW-0677">Repeat</keyword>
<evidence type="ECO:0000313" key="10">
    <source>
        <dbReference type="Proteomes" id="UP000233020"/>
    </source>
</evidence>
<dbReference type="GO" id="GO:0031145">
    <property type="term" value="P:anaphase-promoting complex-dependent catabolic process"/>
    <property type="evidence" value="ECO:0007669"/>
    <property type="project" value="TreeGrafter"/>
</dbReference>
<evidence type="ECO:0000256" key="6">
    <source>
        <dbReference type="ARBA" id="ARBA00039307"/>
    </source>
</evidence>
<evidence type="ECO:0000256" key="2">
    <source>
        <dbReference type="ARBA" id="ARBA00022737"/>
    </source>
</evidence>
<dbReference type="PROSITE" id="PS50005">
    <property type="entry name" value="TPR"/>
    <property type="match status" value="5"/>
</dbReference>
<reference evidence="9" key="2">
    <citation type="submission" date="2025-09" db="UniProtKB">
        <authorList>
            <consortium name="Ensembl"/>
        </authorList>
    </citation>
    <scope>IDENTIFICATION</scope>
</reference>
<keyword evidence="4" id="KW-0539">Nucleus</keyword>
<evidence type="ECO:0000256" key="5">
    <source>
        <dbReference type="ARBA" id="ARBA00038210"/>
    </source>
</evidence>
<evidence type="ECO:0000256" key="4">
    <source>
        <dbReference type="ARBA" id="ARBA00023242"/>
    </source>
</evidence>
<evidence type="ECO:0000256" key="7">
    <source>
        <dbReference type="PROSITE-ProRule" id="PRU00339"/>
    </source>
</evidence>
<feature type="region of interest" description="Disordered" evidence="8">
    <location>
        <begin position="390"/>
        <end position="424"/>
    </location>
</feature>
<proteinExistence type="inferred from homology"/>
<name>A0A2K5F6T8_AOTNA</name>
<evidence type="ECO:0000256" key="1">
    <source>
        <dbReference type="ARBA" id="ARBA00004123"/>
    </source>
</evidence>
<feature type="repeat" description="TPR" evidence="7">
    <location>
        <begin position="237"/>
        <end position="270"/>
    </location>
</feature>
<dbReference type="Ensembl" id="ENSANAT00000059202.1">
    <property type="protein sequence ID" value="ENSANAP00000041089.1"/>
    <property type="gene ID" value="ENSANAG00000037826.1"/>
</dbReference>
<dbReference type="InterPro" id="IPR019734">
    <property type="entry name" value="TPR_rpt"/>
</dbReference>
<feature type="repeat" description="TPR" evidence="7">
    <location>
        <begin position="203"/>
        <end position="236"/>
    </location>
</feature>
<dbReference type="PROSITE" id="PS50293">
    <property type="entry name" value="TPR_REGION"/>
    <property type="match status" value="1"/>
</dbReference>
<dbReference type="SUPFAM" id="SSF48452">
    <property type="entry name" value="TPR-like"/>
    <property type="match status" value="2"/>
</dbReference>
<dbReference type="GO" id="GO:0005737">
    <property type="term" value="C:cytoplasm"/>
    <property type="evidence" value="ECO:0007669"/>
    <property type="project" value="TreeGrafter"/>
</dbReference>
<gene>
    <name evidence="9" type="primary">CDC27</name>
</gene>
<dbReference type="Gene3D" id="1.25.40.10">
    <property type="entry name" value="Tetratricopeptide repeat domain"/>
    <property type="match status" value="3"/>
</dbReference>
<evidence type="ECO:0000256" key="3">
    <source>
        <dbReference type="ARBA" id="ARBA00022803"/>
    </source>
</evidence>
<comment type="similarity">
    <text evidence="5">Belongs to the APC3/CDC27 family.</text>
</comment>
<dbReference type="GO" id="GO:0007091">
    <property type="term" value="P:metaphase/anaphase transition of mitotic cell cycle"/>
    <property type="evidence" value="ECO:0007669"/>
    <property type="project" value="TreeGrafter"/>
</dbReference>
<feature type="repeat" description="TPR" evidence="7">
    <location>
        <begin position="271"/>
        <end position="304"/>
    </location>
</feature>
<accession>A0A2K5F6T8</accession>
<keyword evidence="3 7" id="KW-0802">TPR repeat</keyword>
<dbReference type="FunFam" id="1.25.40.10:FF:000018">
    <property type="entry name" value="Cell division cycle protein 27 homolog B"/>
    <property type="match status" value="1"/>
</dbReference>
<feature type="region of interest" description="Disordered" evidence="8">
    <location>
        <begin position="1"/>
        <end position="25"/>
    </location>
</feature>